<keyword evidence="2" id="KW-1003">Cell membrane</keyword>
<organism evidence="10 11">
    <name type="scientific">Streptomyces atriruber</name>
    <dbReference type="NCBI Taxonomy" id="545121"/>
    <lineage>
        <taxon>Bacteria</taxon>
        <taxon>Bacillati</taxon>
        <taxon>Actinomycetota</taxon>
        <taxon>Actinomycetes</taxon>
        <taxon>Kitasatosporales</taxon>
        <taxon>Streptomycetaceae</taxon>
        <taxon>Streptomyces</taxon>
    </lineage>
</organism>
<reference evidence="10 11" key="1">
    <citation type="submission" date="2024-06" db="EMBL/GenBank/DDBJ databases">
        <title>The Natural Products Discovery Center: Release of the First 8490 Sequenced Strains for Exploring Actinobacteria Biosynthetic Diversity.</title>
        <authorList>
            <person name="Kalkreuter E."/>
            <person name="Kautsar S.A."/>
            <person name="Yang D."/>
            <person name="Bader C.D."/>
            <person name="Teijaro C.N."/>
            <person name="Fluegel L."/>
            <person name="Davis C.M."/>
            <person name="Simpson J.R."/>
            <person name="Lauterbach L."/>
            <person name="Steele A.D."/>
            <person name="Gui C."/>
            <person name="Meng S."/>
            <person name="Li G."/>
            <person name="Viehrig K."/>
            <person name="Ye F."/>
            <person name="Su P."/>
            <person name="Kiefer A.F."/>
            <person name="Nichols A."/>
            <person name="Cepeda A.J."/>
            <person name="Yan W."/>
            <person name="Fan B."/>
            <person name="Jiang Y."/>
            <person name="Adhikari A."/>
            <person name="Zheng C.-J."/>
            <person name="Schuster L."/>
            <person name="Cowan T.M."/>
            <person name="Smanski M.J."/>
            <person name="Chevrette M.G."/>
            <person name="De Carvalho L.P.S."/>
            <person name="Shen B."/>
        </authorList>
    </citation>
    <scope>NUCLEOTIDE SEQUENCE [LARGE SCALE GENOMIC DNA]</scope>
    <source>
        <strain evidence="10 11">NPDC046838</strain>
    </source>
</reference>
<name>A0ABV3BMS9_9ACTN</name>
<evidence type="ECO:0000256" key="4">
    <source>
        <dbReference type="ARBA" id="ARBA00022989"/>
    </source>
</evidence>
<dbReference type="RefSeq" id="WP_359349348.1">
    <property type="nucleotide sequence ID" value="NZ_JBEYXV010000008.1"/>
</dbReference>
<feature type="transmembrane region" description="Helical" evidence="8">
    <location>
        <begin position="480"/>
        <end position="499"/>
    </location>
</feature>
<evidence type="ECO:0000256" key="5">
    <source>
        <dbReference type="ARBA" id="ARBA00023136"/>
    </source>
</evidence>
<evidence type="ECO:0000256" key="1">
    <source>
        <dbReference type="ARBA" id="ARBA00004651"/>
    </source>
</evidence>
<evidence type="ECO:0000259" key="9">
    <source>
        <dbReference type="Pfam" id="PF02687"/>
    </source>
</evidence>
<feature type="compositionally biased region" description="Low complexity" evidence="7">
    <location>
        <begin position="824"/>
        <end position="833"/>
    </location>
</feature>
<evidence type="ECO:0000256" key="2">
    <source>
        <dbReference type="ARBA" id="ARBA00022475"/>
    </source>
</evidence>
<evidence type="ECO:0000313" key="10">
    <source>
        <dbReference type="EMBL" id="MEU6822313.1"/>
    </source>
</evidence>
<dbReference type="Proteomes" id="UP001551176">
    <property type="component" value="Unassembled WGS sequence"/>
</dbReference>
<proteinExistence type="inferred from homology"/>
<keyword evidence="5 8" id="KW-0472">Membrane</keyword>
<keyword evidence="4 8" id="KW-1133">Transmembrane helix</keyword>
<feature type="transmembrane region" description="Helical" evidence="8">
    <location>
        <begin position="519"/>
        <end position="540"/>
    </location>
</feature>
<evidence type="ECO:0000313" key="11">
    <source>
        <dbReference type="Proteomes" id="UP001551176"/>
    </source>
</evidence>
<comment type="similarity">
    <text evidence="6">Belongs to the ABC-4 integral membrane protein family.</text>
</comment>
<feature type="transmembrane region" description="Helical" evidence="8">
    <location>
        <begin position="574"/>
        <end position="594"/>
    </location>
</feature>
<evidence type="ECO:0000256" key="6">
    <source>
        <dbReference type="ARBA" id="ARBA00038076"/>
    </source>
</evidence>
<feature type="transmembrane region" description="Helical" evidence="8">
    <location>
        <begin position="418"/>
        <end position="442"/>
    </location>
</feature>
<feature type="region of interest" description="Disordered" evidence="7">
    <location>
        <begin position="680"/>
        <end position="699"/>
    </location>
</feature>
<dbReference type="InterPro" id="IPR003838">
    <property type="entry name" value="ABC3_permease_C"/>
</dbReference>
<feature type="domain" description="ABC3 transporter permease C-terminal" evidence="9">
    <location>
        <begin position="337"/>
        <end position="449"/>
    </location>
</feature>
<dbReference type="Pfam" id="PF02687">
    <property type="entry name" value="FtsX"/>
    <property type="match status" value="2"/>
</dbReference>
<accession>A0ABV3BMS9</accession>
<feature type="region of interest" description="Disordered" evidence="7">
    <location>
        <begin position="268"/>
        <end position="303"/>
    </location>
</feature>
<feature type="region of interest" description="Disordered" evidence="7">
    <location>
        <begin position="794"/>
        <end position="844"/>
    </location>
</feature>
<evidence type="ECO:0000256" key="8">
    <source>
        <dbReference type="SAM" id="Phobius"/>
    </source>
</evidence>
<feature type="transmembrane region" description="Helical" evidence="8">
    <location>
        <begin position="1101"/>
        <end position="1126"/>
    </location>
</feature>
<dbReference type="EMBL" id="JBEYXV010000008">
    <property type="protein sequence ID" value="MEU6822313.1"/>
    <property type="molecule type" value="Genomic_DNA"/>
</dbReference>
<feature type="compositionally biased region" description="Basic and acidic residues" evidence="7">
    <location>
        <begin position="794"/>
        <end position="818"/>
    </location>
</feature>
<feature type="transmembrane region" description="Helical" evidence="8">
    <location>
        <begin position="376"/>
        <end position="398"/>
    </location>
</feature>
<protein>
    <submittedName>
        <fullName evidence="10">ABC transporter permease</fullName>
    </submittedName>
</protein>
<keyword evidence="3 8" id="KW-0812">Transmembrane</keyword>
<evidence type="ECO:0000256" key="7">
    <source>
        <dbReference type="SAM" id="MobiDB-lite"/>
    </source>
</evidence>
<gene>
    <name evidence="10" type="ORF">ABZ921_16935</name>
</gene>
<comment type="caution">
    <text evidence="10">The sequence shown here is derived from an EMBL/GenBank/DDBJ whole genome shotgun (WGS) entry which is preliminary data.</text>
</comment>
<evidence type="ECO:0000256" key="3">
    <source>
        <dbReference type="ARBA" id="ARBA00022692"/>
    </source>
</evidence>
<feature type="transmembrane region" description="Helical" evidence="8">
    <location>
        <begin position="1057"/>
        <end position="1081"/>
    </location>
</feature>
<comment type="subcellular location">
    <subcellularLocation>
        <location evidence="1">Cell membrane</location>
        <topology evidence="1">Multi-pass membrane protein</topology>
    </subcellularLocation>
</comment>
<dbReference type="PANTHER" id="PTHR30572:SF4">
    <property type="entry name" value="ABC TRANSPORTER PERMEASE YTRF"/>
    <property type="match status" value="1"/>
</dbReference>
<dbReference type="InterPro" id="IPR050250">
    <property type="entry name" value="Macrolide_Exporter_MacB"/>
</dbReference>
<feature type="domain" description="ABC3 transporter permease C-terminal" evidence="9">
    <location>
        <begin position="1008"/>
        <end position="1121"/>
    </location>
</feature>
<feature type="transmembrane region" description="Helical" evidence="8">
    <location>
        <begin position="333"/>
        <end position="355"/>
    </location>
</feature>
<keyword evidence="11" id="KW-1185">Reference proteome</keyword>
<sequence length="1141" mass="117751">MRRRRWPAAVRGSRQHGLVLGAAGLAVLLAATVLAALAALSEKAVEGGIQRRLAADREAVVEVAGSHRARGGRELDTAVRAALDRTYGDVPHHTWSALRAPAARNDELAVTEAAGHPREDATVSVVALQGTARHGVLAAGRWPRPGGRAVEVALTETVAAELAVRTGDRITVRGAAGRPVPMRVVGTYAAEGRAPAVWASLSSAFGTPDSIAVVSRDAFTGSKGLAGDATELWLGVPDTGGLRLGDIDALQERAKRFAGSDAARSVLRGEGGGQVGASGQAEGDGQAEGNGPAEGNGQAGGDVADKSELTLSAGLRRALGRLTTPIAVARAGLYVPAVLLAALAVAALVLTARQLAEHRRPELVLLAARGAGTRRIALSAAAQWACVAVPAGLAAPFLAGPLLHVLEAAGLIESDVPATAATAAGWTAVLAALLVHGLAVLLPTVRIVRDRRAVDRPRRRMTRFAGVLGSVPGRELAGGALGRLGADLALAAVAVLGWLQLRQYESPVTGDSGVDPVLVLVPVTMTVAAALLVLRLLPLLARLVDPLALRGRGLVLPLGGWQVGRRAARHAGPALVVTLALAVAALSSTALAVLDRGDQDQAVFRVGADLRVEPGEGVPPGDRRAAYEALPGAESVTPVVTSEGYVGQDAVAVTAIDTRRGPAPALRHDLADRPMGELVTPLGEKVPDHGLPVGRAGRGPGRELPLRVRLSADGRGPVVPVRLTVFFEDGDGLTRSGSVSIKEGAARTIPLKVGARGADVRILQIDLSMVGERVRRTYRLTVDRVPGLTRQARWRDLRTDRPDRRTAGCPGVEREKPGTGEVPGSGRRSPSSSKAPGPVLCSDRPGGGKLIDAVLRGPDGDLKYPTWSVRLGTDRAKGRSAAPALADDALLRSGAVRVGDTVTVRRSTGGSARVRIVGRIAAVPGVPRDRPRLLADSRAMAAQWAMSGALAGAESAWWVGVRGGDATAAVAAVRADPRLGHAVDVPLVREELADDPLRRGARGAFVLCLVLAPAFAVIAFTLHTVVSARARKQEFGLLRALGVRRGQLAAYLWTEQLALAGVAAALGTVLGAALASLVMPVVTVDADGDPVFPRLAASVPWVRVTVTAGVTTAVICGVVTVAARLLGRVDLARVLRAGEDG</sequence>
<feature type="transmembrane region" description="Helical" evidence="8">
    <location>
        <begin position="1004"/>
        <end position="1026"/>
    </location>
</feature>
<dbReference type="PANTHER" id="PTHR30572">
    <property type="entry name" value="MEMBRANE COMPONENT OF TRANSPORTER-RELATED"/>
    <property type="match status" value="1"/>
</dbReference>
<feature type="compositionally biased region" description="Gly residues" evidence="7">
    <location>
        <begin position="286"/>
        <end position="300"/>
    </location>
</feature>